<sequence>MYVVELHNNGTDYFLKGTTWAFNITRANLFESFEEAFKGLQKAKQFTAPKVFKLARIVEVM</sequence>
<proteinExistence type="predicted"/>
<gene>
    <name evidence="1" type="ORF">UFOVP1655_154</name>
</gene>
<name>A0A6J5T4W5_9CAUD</name>
<organism evidence="1">
    <name type="scientific">uncultured Caudovirales phage</name>
    <dbReference type="NCBI Taxonomy" id="2100421"/>
    <lineage>
        <taxon>Viruses</taxon>
        <taxon>Duplodnaviria</taxon>
        <taxon>Heunggongvirae</taxon>
        <taxon>Uroviricota</taxon>
        <taxon>Caudoviricetes</taxon>
        <taxon>Peduoviridae</taxon>
        <taxon>Maltschvirus</taxon>
        <taxon>Maltschvirus maltsch</taxon>
    </lineage>
</organism>
<dbReference type="EMBL" id="LR797523">
    <property type="protein sequence ID" value="CAB4222620.1"/>
    <property type="molecule type" value="Genomic_DNA"/>
</dbReference>
<protein>
    <submittedName>
        <fullName evidence="1">Uncharacterized protein</fullName>
    </submittedName>
</protein>
<reference evidence="1" key="1">
    <citation type="submission" date="2020-05" db="EMBL/GenBank/DDBJ databases">
        <authorList>
            <person name="Chiriac C."/>
            <person name="Salcher M."/>
            <person name="Ghai R."/>
            <person name="Kavagutti S V."/>
        </authorList>
    </citation>
    <scope>NUCLEOTIDE SEQUENCE</scope>
</reference>
<evidence type="ECO:0000313" key="1">
    <source>
        <dbReference type="EMBL" id="CAB4222620.1"/>
    </source>
</evidence>
<accession>A0A6J5T4W5</accession>